<keyword evidence="2" id="KW-1185">Reference proteome</keyword>
<evidence type="ECO:0000313" key="2">
    <source>
        <dbReference type="Proteomes" id="UP000019141"/>
    </source>
</evidence>
<accession>W4L4D0</accession>
<sequence length="47" mass="5025">MGGKDGNGGSGSDVVQVQLERQTALELLQALTEALVQDDDKKKKPKK</sequence>
<gene>
    <name evidence="1" type="ORF">ETSY1_41600</name>
</gene>
<dbReference type="HOGENOM" id="CLU_3165872_0_0_7"/>
<organism evidence="1 2">
    <name type="scientific">Entotheonella factor</name>
    <dbReference type="NCBI Taxonomy" id="1429438"/>
    <lineage>
        <taxon>Bacteria</taxon>
        <taxon>Pseudomonadati</taxon>
        <taxon>Nitrospinota/Tectimicrobiota group</taxon>
        <taxon>Candidatus Tectimicrobiota</taxon>
        <taxon>Candidatus Entotheonellia</taxon>
        <taxon>Candidatus Entotheonellales</taxon>
        <taxon>Candidatus Entotheonellaceae</taxon>
        <taxon>Candidatus Entotheonella</taxon>
    </lineage>
</organism>
<dbReference type="AlphaFoldDB" id="W4L4D0"/>
<protein>
    <submittedName>
        <fullName evidence="1">Uncharacterized protein</fullName>
    </submittedName>
</protein>
<dbReference type="Proteomes" id="UP000019141">
    <property type="component" value="Unassembled WGS sequence"/>
</dbReference>
<comment type="caution">
    <text evidence="1">The sequence shown here is derived from an EMBL/GenBank/DDBJ whole genome shotgun (WGS) entry which is preliminary data.</text>
</comment>
<name>W4L4D0_ENTF1</name>
<evidence type="ECO:0000313" key="1">
    <source>
        <dbReference type="EMBL" id="ETW92902.1"/>
    </source>
</evidence>
<dbReference type="EMBL" id="AZHW01001348">
    <property type="protein sequence ID" value="ETW92902.1"/>
    <property type="molecule type" value="Genomic_DNA"/>
</dbReference>
<reference evidence="1 2" key="1">
    <citation type="journal article" date="2014" name="Nature">
        <title>An environmental bacterial taxon with a large and distinct metabolic repertoire.</title>
        <authorList>
            <person name="Wilson M.C."/>
            <person name="Mori T."/>
            <person name="Ruckert C."/>
            <person name="Uria A.R."/>
            <person name="Helf M.J."/>
            <person name="Takada K."/>
            <person name="Gernert C."/>
            <person name="Steffens U.A."/>
            <person name="Heycke N."/>
            <person name="Schmitt S."/>
            <person name="Rinke C."/>
            <person name="Helfrich E.J."/>
            <person name="Brachmann A.O."/>
            <person name="Gurgui C."/>
            <person name="Wakimoto T."/>
            <person name="Kracht M."/>
            <person name="Crusemann M."/>
            <person name="Hentschel U."/>
            <person name="Abe I."/>
            <person name="Matsunaga S."/>
            <person name="Kalinowski J."/>
            <person name="Takeyama H."/>
            <person name="Piel J."/>
        </authorList>
    </citation>
    <scope>NUCLEOTIDE SEQUENCE [LARGE SCALE GENOMIC DNA]</scope>
    <source>
        <strain evidence="2">TSY1</strain>
    </source>
</reference>
<proteinExistence type="predicted"/>